<keyword evidence="8" id="KW-1185">Reference proteome</keyword>
<comment type="caution">
    <text evidence="7">The sequence shown here is derived from an EMBL/GenBank/DDBJ whole genome shotgun (WGS) entry which is preliminary data.</text>
</comment>
<dbReference type="Gene3D" id="3.40.50.10310">
    <property type="entry name" value="Creatininase"/>
    <property type="match status" value="1"/>
</dbReference>
<gene>
    <name evidence="7" type="ORF">G3570_07540</name>
</gene>
<evidence type="ECO:0000256" key="5">
    <source>
        <dbReference type="ARBA" id="ARBA00024029"/>
    </source>
</evidence>
<dbReference type="GO" id="GO:0009231">
    <property type="term" value="P:riboflavin biosynthetic process"/>
    <property type="evidence" value="ECO:0007669"/>
    <property type="project" value="TreeGrafter"/>
</dbReference>
<comment type="cofactor">
    <cofactor evidence="1">
        <name>Zn(2+)</name>
        <dbReference type="ChEBI" id="CHEBI:29105"/>
    </cofactor>
</comment>
<evidence type="ECO:0000313" key="8">
    <source>
        <dbReference type="Proteomes" id="UP000473278"/>
    </source>
</evidence>
<evidence type="ECO:0000256" key="1">
    <source>
        <dbReference type="ARBA" id="ARBA00001947"/>
    </source>
</evidence>
<dbReference type="InterPro" id="IPR024087">
    <property type="entry name" value="Creatininase-like_sf"/>
</dbReference>
<dbReference type="RefSeq" id="WP_165140861.1">
    <property type="nucleotide sequence ID" value="NZ_JAALLT010000002.1"/>
</dbReference>
<dbReference type="Proteomes" id="UP000473278">
    <property type="component" value="Unassembled WGS sequence"/>
</dbReference>
<keyword evidence="6" id="KW-0732">Signal</keyword>
<name>A0A6M1SU64_9BACT</name>
<reference evidence="7 8" key="1">
    <citation type="submission" date="2020-02" db="EMBL/GenBank/DDBJ databases">
        <title>Balneolaceae bacterium YR4-1, complete genome.</title>
        <authorList>
            <person name="Li Y."/>
            <person name="Wu S."/>
        </authorList>
    </citation>
    <scope>NUCLEOTIDE SEQUENCE [LARGE SCALE GENOMIC DNA]</scope>
    <source>
        <strain evidence="7 8">YR4-1</strain>
    </source>
</reference>
<feature type="chain" id="PRO_5026987379" evidence="6">
    <location>
        <begin position="22"/>
        <end position="277"/>
    </location>
</feature>
<accession>A0A6M1SU64</accession>
<keyword evidence="2" id="KW-0479">Metal-binding</keyword>
<dbReference type="EMBL" id="JAALLT010000002">
    <property type="protein sequence ID" value="NGP76480.1"/>
    <property type="molecule type" value="Genomic_DNA"/>
</dbReference>
<keyword evidence="3" id="KW-0378">Hydrolase</keyword>
<dbReference type="PANTHER" id="PTHR35005:SF1">
    <property type="entry name" value="2-AMINO-5-FORMYLAMINO-6-RIBOSYLAMINOPYRIMIDIN-4(3H)-ONE 5'-MONOPHOSPHATE DEFORMYLASE"/>
    <property type="match status" value="1"/>
</dbReference>
<keyword evidence="4" id="KW-0862">Zinc</keyword>
<protein>
    <submittedName>
        <fullName evidence="7">Creatininase family protein</fullName>
    </submittedName>
</protein>
<evidence type="ECO:0000313" key="7">
    <source>
        <dbReference type="EMBL" id="NGP76480.1"/>
    </source>
</evidence>
<sequence>MKQSLWYTFIILLSCTFFANAQSGEEPTTRDMNLINWKEFQAYVPSQIETVLLPVGTLEPHGVIPNGSDNLAPQAMARELAAGLDAMITPTLNYGVTGGMKAFPGAFEISEEAYRMFVTDIISGLVKNKFINIIILNGHGGPQTAILQDLAGRLSEKERVRILVINWWSLASDDTFAVFDENGGHAGNNETAYVQAVVPEHIHPEWYDPNMATAYPSGTSWSAYPFPSSIGLYEEGQGYPTFDRDQSQEYYERVNNRVGDLILEVIQKWDLAGLYRD</sequence>
<dbReference type="InterPro" id="IPR003785">
    <property type="entry name" value="Creatininase/forma_Hydrolase"/>
</dbReference>
<evidence type="ECO:0000256" key="2">
    <source>
        <dbReference type="ARBA" id="ARBA00022723"/>
    </source>
</evidence>
<dbReference type="AlphaFoldDB" id="A0A6M1SU64"/>
<dbReference type="PANTHER" id="PTHR35005">
    <property type="entry name" value="3-DEHYDRO-SCYLLO-INOSOSE HYDROLASE"/>
    <property type="match status" value="1"/>
</dbReference>
<dbReference type="Pfam" id="PF02633">
    <property type="entry name" value="Creatininase"/>
    <property type="match status" value="1"/>
</dbReference>
<evidence type="ECO:0000256" key="6">
    <source>
        <dbReference type="SAM" id="SignalP"/>
    </source>
</evidence>
<evidence type="ECO:0000256" key="4">
    <source>
        <dbReference type="ARBA" id="ARBA00022833"/>
    </source>
</evidence>
<organism evidence="7 8">
    <name type="scientific">Halalkalibaculum roseum</name>
    <dbReference type="NCBI Taxonomy" id="2709311"/>
    <lineage>
        <taxon>Bacteria</taxon>
        <taxon>Pseudomonadati</taxon>
        <taxon>Balneolota</taxon>
        <taxon>Balneolia</taxon>
        <taxon>Balneolales</taxon>
        <taxon>Balneolaceae</taxon>
        <taxon>Halalkalibaculum</taxon>
    </lineage>
</organism>
<dbReference type="PROSITE" id="PS51257">
    <property type="entry name" value="PROKAR_LIPOPROTEIN"/>
    <property type="match status" value="1"/>
</dbReference>
<proteinExistence type="inferred from homology"/>
<comment type="similarity">
    <text evidence="5">Belongs to the creatininase superfamily.</text>
</comment>
<feature type="signal peptide" evidence="6">
    <location>
        <begin position="1"/>
        <end position="21"/>
    </location>
</feature>
<dbReference type="SUPFAM" id="SSF102215">
    <property type="entry name" value="Creatininase"/>
    <property type="match status" value="1"/>
</dbReference>
<dbReference type="GO" id="GO:0046872">
    <property type="term" value="F:metal ion binding"/>
    <property type="evidence" value="ECO:0007669"/>
    <property type="project" value="UniProtKB-KW"/>
</dbReference>
<evidence type="ECO:0000256" key="3">
    <source>
        <dbReference type="ARBA" id="ARBA00022801"/>
    </source>
</evidence>
<dbReference type="GO" id="GO:0016811">
    <property type="term" value="F:hydrolase activity, acting on carbon-nitrogen (but not peptide) bonds, in linear amides"/>
    <property type="evidence" value="ECO:0007669"/>
    <property type="project" value="TreeGrafter"/>
</dbReference>